<comment type="caution">
    <text evidence="7">The sequence shown here is derived from an EMBL/GenBank/DDBJ whole genome shotgun (WGS) entry which is preliminary data.</text>
</comment>
<evidence type="ECO:0000313" key="8">
    <source>
        <dbReference type="EMBL" id="KPL87594.1"/>
    </source>
</evidence>
<dbReference type="GO" id="GO:0003677">
    <property type="term" value="F:DNA binding"/>
    <property type="evidence" value="ECO:0007669"/>
    <property type="project" value="InterPro"/>
</dbReference>
<dbReference type="NCBIfam" id="TIGR02937">
    <property type="entry name" value="sigma70-ECF"/>
    <property type="match status" value="1"/>
</dbReference>
<dbReference type="OrthoDB" id="9785675at2"/>
<dbReference type="Proteomes" id="UP000050502">
    <property type="component" value="Unassembled WGS sequence"/>
</dbReference>
<dbReference type="RefSeq" id="WP_054492102.1">
    <property type="nucleotide sequence ID" value="NZ_BBZA01000036.1"/>
</dbReference>
<dbReference type="CDD" id="cd06171">
    <property type="entry name" value="Sigma70_r4"/>
    <property type="match status" value="1"/>
</dbReference>
<keyword evidence="4" id="KW-0804">Transcription</keyword>
<dbReference type="Pfam" id="PF04542">
    <property type="entry name" value="Sigma70_r2"/>
    <property type="match status" value="1"/>
</dbReference>
<dbReference type="PANTHER" id="PTHR43133">
    <property type="entry name" value="RNA POLYMERASE ECF-TYPE SIGMA FACTO"/>
    <property type="match status" value="1"/>
</dbReference>
<dbReference type="Gene3D" id="1.10.10.10">
    <property type="entry name" value="Winged helix-like DNA-binding domain superfamily/Winged helix DNA-binding domain"/>
    <property type="match status" value="1"/>
</dbReference>
<dbReference type="SUPFAM" id="SSF88946">
    <property type="entry name" value="Sigma2 domain of RNA polymerase sigma factors"/>
    <property type="match status" value="1"/>
</dbReference>
<evidence type="ECO:0000256" key="2">
    <source>
        <dbReference type="ARBA" id="ARBA00023015"/>
    </source>
</evidence>
<dbReference type="EMBL" id="LGKN01000005">
    <property type="protein sequence ID" value="KPL87594.1"/>
    <property type="molecule type" value="Genomic_DNA"/>
</dbReference>
<dbReference type="PATRIC" id="fig|872965.6.peg.1662"/>
<dbReference type="InterPro" id="IPR013249">
    <property type="entry name" value="RNA_pol_sigma70_r4_t2"/>
</dbReference>
<evidence type="ECO:0000313" key="10">
    <source>
        <dbReference type="Proteomes" id="UP000050502"/>
    </source>
</evidence>
<dbReference type="SUPFAM" id="SSF88659">
    <property type="entry name" value="Sigma3 and sigma4 domains of RNA polymerase sigma factors"/>
    <property type="match status" value="1"/>
</dbReference>
<organism evidence="7 9">
    <name type="scientific">Ardenticatena maritima</name>
    <dbReference type="NCBI Taxonomy" id="872965"/>
    <lineage>
        <taxon>Bacteria</taxon>
        <taxon>Bacillati</taxon>
        <taxon>Chloroflexota</taxon>
        <taxon>Ardenticatenia</taxon>
        <taxon>Ardenticatenales</taxon>
        <taxon>Ardenticatenaceae</taxon>
        <taxon>Ardenticatena</taxon>
    </lineage>
</organism>
<keyword evidence="3" id="KW-0731">Sigma factor</keyword>
<dbReference type="Gene3D" id="1.10.1740.10">
    <property type="match status" value="1"/>
</dbReference>
<comment type="similarity">
    <text evidence="1">Belongs to the sigma-70 factor family. ECF subfamily.</text>
</comment>
<dbReference type="STRING" id="872965.SE16_08100"/>
<feature type="domain" description="RNA polymerase sigma factor 70 region 4 type 2" evidence="6">
    <location>
        <begin position="123"/>
        <end position="175"/>
    </location>
</feature>
<dbReference type="InterPro" id="IPR036388">
    <property type="entry name" value="WH-like_DNA-bd_sf"/>
</dbReference>
<dbReference type="Proteomes" id="UP000037784">
    <property type="component" value="Unassembled WGS sequence"/>
</dbReference>
<dbReference type="PANTHER" id="PTHR43133:SF51">
    <property type="entry name" value="RNA POLYMERASE SIGMA FACTOR"/>
    <property type="match status" value="1"/>
</dbReference>
<reference evidence="9" key="3">
    <citation type="submission" date="2015-08" db="EMBL/GenBank/DDBJ databases">
        <title>Draft Genome Sequence of a Heterotrophic Facultative Anaerobic Bacterium Ardenticatena maritima Strain 110S.</title>
        <authorList>
            <person name="Kawaichi S."/>
            <person name="Yoshida T."/>
            <person name="Sako Y."/>
            <person name="Nakamura R."/>
        </authorList>
    </citation>
    <scope>NUCLEOTIDE SEQUENCE [LARGE SCALE GENOMIC DNA]</scope>
    <source>
        <strain evidence="9">110S</strain>
    </source>
</reference>
<name>A0A0N0RFC1_9CHLR</name>
<reference evidence="7 9" key="1">
    <citation type="journal article" date="2015" name="Genome Announc.">
        <title>Draft Genome Sequence of a Heterotrophic Facultative Anaerobic Thermophilic Bacterium, Ardenticatena maritima Strain 110ST.</title>
        <authorList>
            <person name="Kawaichi S."/>
            <person name="Yoshida T."/>
            <person name="Sako Y."/>
            <person name="Nakamura R."/>
        </authorList>
    </citation>
    <scope>NUCLEOTIDE SEQUENCE [LARGE SCALE GENOMIC DNA]</scope>
    <source>
        <strain evidence="7 9">110S</strain>
    </source>
</reference>
<dbReference type="Pfam" id="PF08281">
    <property type="entry name" value="Sigma70_r4_2"/>
    <property type="match status" value="1"/>
</dbReference>
<evidence type="ECO:0000256" key="1">
    <source>
        <dbReference type="ARBA" id="ARBA00010641"/>
    </source>
</evidence>
<dbReference type="GO" id="GO:0006352">
    <property type="term" value="P:DNA-templated transcription initiation"/>
    <property type="evidence" value="ECO:0007669"/>
    <property type="project" value="InterPro"/>
</dbReference>
<evidence type="ECO:0000259" key="6">
    <source>
        <dbReference type="Pfam" id="PF08281"/>
    </source>
</evidence>
<dbReference type="AlphaFoldDB" id="A0A0N0RFC1"/>
<feature type="domain" description="RNA polymerase sigma-70 region 2" evidence="5">
    <location>
        <begin position="25"/>
        <end position="90"/>
    </location>
</feature>
<reference evidence="8 10" key="2">
    <citation type="submission" date="2015-07" db="EMBL/GenBank/DDBJ databases">
        <title>Whole genome sequence of Ardenticatena maritima DSM 23922.</title>
        <authorList>
            <person name="Hemp J."/>
            <person name="Ward L.M."/>
            <person name="Pace L.A."/>
            <person name="Fischer W.W."/>
        </authorList>
    </citation>
    <scope>NUCLEOTIDE SEQUENCE [LARGE SCALE GENOMIC DNA]</scope>
    <source>
        <strain evidence="8 10">110S</strain>
    </source>
</reference>
<sequence length="195" mass="22713">MGSQPTDIELVKRTRAGDFDAFAALYLRYARSIFRVIYAMTQDRAAAEDLLQETFFRVYRNLDRIDESVDSLQPWLYRIAINLTNNWLTRTPKTSPLDKVSEWFQRHIHVSPDHIIERDERVRAVQDAIAKLDEKHRIVVVLYYLQELPLEEIAGILNLPVGTVKSRLYHARRQLKDHLQADQRISVPQTALSAS</sequence>
<protein>
    <submittedName>
        <fullName evidence="7">RNA polymerase sigma-70 factor, ECF subfamily</fullName>
    </submittedName>
</protein>
<keyword evidence="2" id="KW-0805">Transcription regulation</keyword>
<dbReference type="InterPro" id="IPR013325">
    <property type="entry name" value="RNA_pol_sigma_r2"/>
</dbReference>
<evidence type="ECO:0000313" key="9">
    <source>
        <dbReference type="Proteomes" id="UP000037784"/>
    </source>
</evidence>
<evidence type="ECO:0000259" key="5">
    <source>
        <dbReference type="Pfam" id="PF04542"/>
    </source>
</evidence>
<dbReference type="InterPro" id="IPR007627">
    <property type="entry name" value="RNA_pol_sigma70_r2"/>
</dbReference>
<gene>
    <name evidence="7" type="ORF">ARMA_0607</name>
    <name evidence="8" type="ORF">SE16_08100</name>
</gene>
<dbReference type="GO" id="GO:0016987">
    <property type="term" value="F:sigma factor activity"/>
    <property type="evidence" value="ECO:0007669"/>
    <property type="project" value="UniProtKB-KW"/>
</dbReference>
<dbReference type="InterPro" id="IPR039425">
    <property type="entry name" value="RNA_pol_sigma-70-like"/>
</dbReference>
<keyword evidence="9" id="KW-1185">Reference proteome</keyword>
<evidence type="ECO:0000313" key="7">
    <source>
        <dbReference type="EMBL" id="GAP62184.1"/>
    </source>
</evidence>
<dbReference type="InParanoid" id="A0A0N0RFC1"/>
<evidence type="ECO:0000256" key="4">
    <source>
        <dbReference type="ARBA" id="ARBA00023163"/>
    </source>
</evidence>
<dbReference type="EMBL" id="BBZA01000036">
    <property type="protein sequence ID" value="GAP62184.1"/>
    <property type="molecule type" value="Genomic_DNA"/>
</dbReference>
<accession>A0A0N0RFC1</accession>
<proteinExistence type="inferred from homology"/>
<evidence type="ECO:0000256" key="3">
    <source>
        <dbReference type="ARBA" id="ARBA00023082"/>
    </source>
</evidence>
<dbReference type="InterPro" id="IPR014284">
    <property type="entry name" value="RNA_pol_sigma-70_dom"/>
</dbReference>
<dbReference type="InterPro" id="IPR013324">
    <property type="entry name" value="RNA_pol_sigma_r3/r4-like"/>
</dbReference>